<evidence type="ECO:0000256" key="5">
    <source>
        <dbReference type="ARBA" id="ARBA00023150"/>
    </source>
</evidence>
<dbReference type="Pfam" id="PF00994">
    <property type="entry name" value="MoCF_biosynth"/>
    <property type="match status" value="1"/>
</dbReference>
<dbReference type="SUPFAM" id="SSF63882">
    <property type="entry name" value="MoeA N-terminal region -like"/>
    <property type="match status" value="1"/>
</dbReference>
<reference evidence="10" key="1">
    <citation type="journal article" date="2019" name="Int. J. Syst. Evol. Microbiol.">
        <title>The Global Catalogue of Microorganisms (GCM) 10K type strain sequencing project: providing services to taxonomists for standard genome sequencing and annotation.</title>
        <authorList>
            <consortium name="The Broad Institute Genomics Platform"/>
            <consortium name="The Broad Institute Genome Sequencing Center for Infectious Disease"/>
            <person name="Wu L."/>
            <person name="Ma J."/>
        </authorList>
    </citation>
    <scope>NUCLEOTIDE SEQUENCE [LARGE SCALE GENOMIC DNA]</scope>
    <source>
        <strain evidence="10">ZS-22-S1</strain>
    </source>
</reference>
<keyword evidence="7" id="KW-0479">Metal-binding</keyword>
<accession>A0ABV9SBT0</accession>
<comment type="function">
    <text evidence="1 7">Catalyzes the insertion of molybdate into adenylated molybdopterin with the concomitant release of AMP.</text>
</comment>
<comment type="similarity">
    <text evidence="3 7">Belongs to the MoeA family.</text>
</comment>
<dbReference type="PROSITE" id="PS01079">
    <property type="entry name" value="MOCF_BIOSYNTHESIS_2"/>
    <property type="match status" value="1"/>
</dbReference>
<evidence type="ECO:0000256" key="6">
    <source>
        <dbReference type="ARBA" id="ARBA00047317"/>
    </source>
</evidence>
<comment type="caution">
    <text evidence="9">The sequence shown here is derived from an EMBL/GenBank/DDBJ whole genome shotgun (WGS) entry which is preliminary data.</text>
</comment>
<dbReference type="PANTHER" id="PTHR10192:SF5">
    <property type="entry name" value="GEPHYRIN"/>
    <property type="match status" value="1"/>
</dbReference>
<dbReference type="InterPro" id="IPR008284">
    <property type="entry name" value="MoCF_biosynth_CS"/>
</dbReference>
<keyword evidence="7" id="KW-0460">Magnesium</keyword>
<keyword evidence="5 7" id="KW-0501">Molybdenum cofactor biosynthesis</keyword>
<dbReference type="Gene3D" id="3.40.980.10">
    <property type="entry name" value="MoaB/Mog-like domain"/>
    <property type="match status" value="1"/>
</dbReference>
<comment type="cofactor">
    <cofactor evidence="7">
        <name>Mg(2+)</name>
        <dbReference type="ChEBI" id="CHEBI:18420"/>
    </cofactor>
</comment>
<comment type="pathway">
    <text evidence="2 7">Cofactor biosynthesis; molybdopterin biosynthesis.</text>
</comment>
<dbReference type="RefSeq" id="WP_378059859.1">
    <property type="nucleotide sequence ID" value="NZ_JBHSIS010000020.1"/>
</dbReference>
<evidence type="ECO:0000313" key="9">
    <source>
        <dbReference type="EMBL" id="MFC4857830.1"/>
    </source>
</evidence>
<sequence length="406" mass="40628">MTGKEFFSVRTVADALAGFRPGHRTAVEVVSLFDALHRVPAEEVRAPTALPGFAKSTVDGFAVRAADTYGASDGLPSYLDLLGAVRMGAAPEVAVRSGGAVAMPTGGVLPDGADAVVMVEYTAETMPGTIEVTRPVAPGGGLVRADEDVAAGAPLVAAGRPLRAPDLGMLAAAGVTSVAVHARPRVAIISTGDEVVPPSTVDLAAGQVRDATASALAGLVVDAGGAPVIAGIVGDEPGALKDRLTEVLADADLVVVSAGSSVGARDETAGAVAAVGSVWCHGLAIKPGKPTLLADCGGIPLLGLPGNPLSALVVFGQVGVPLLWRLSGCETPPPAPSTRARLARDLASAAGRLDVVQVRLRDGVAEPVFGPSALLSVLTRADGYLVVPEPATGLDAGSDVEVILYR</sequence>
<protein>
    <recommendedName>
        <fullName evidence="7">Molybdopterin molybdenumtransferase</fullName>
        <ecNumber evidence="7">2.10.1.1</ecNumber>
    </recommendedName>
</protein>
<keyword evidence="7" id="KW-0808">Transferase</keyword>
<dbReference type="InterPro" id="IPR005110">
    <property type="entry name" value="MoeA_linker/N"/>
</dbReference>
<dbReference type="PANTHER" id="PTHR10192">
    <property type="entry name" value="MOLYBDOPTERIN BIOSYNTHESIS PROTEIN"/>
    <property type="match status" value="1"/>
</dbReference>
<dbReference type="InterPro" id="IPR036425">
    <property type="entry name" value="MoaB/Mog-like_dom_sf"/>
</dbReference>
<organism evidence="9 10">
    <name type="scientific">Actinophytocola glycyrrhizae</name>
    <dbReference type="NCBI Taxonomy" id="2044873"/>
    <lineage>
        <taxon>Bacteria</taxon>
        <taxon>Bacillati</taxon>
        <taxon>Actinomycetota</taxon>
        <taxon>Actinomycetes</taxon>
        <taxon>Pseudonocardiales</taxon>
        <taxon>Pseudonocardiaceae</taxon>
    </lineage>
</organism>
<gene>
    <name evidence="9" type="primary">glp</name>
    <name evidence="9" type="ORF">ACFPCV_30385</name>
</gene>
<dbReference type="EMBL" id="JBHSIS010000020">
    <property type="protein sequence ID" value="MFC4857830.1"/>
    <property type="molecule type" value="Genomic_DNA"/>
</dbReference>
<dbReference type="InterPro" id="IPR036688">
    <property type="entry name" value="MoeA_C_domain_IV_sf"/>
</dbReference>
<evidence type="ECO:0000259" key="8">
    <source>
        <dbReference type="SMART" id="SM00852"/>
    </source>
</evidence>
<dbReference type="InterPro" id="IPR001453">
    <property type="entry name" value="MoaB/Mog_dom"/>
</dbReference>
<comment type="catalytic activity">
    <reaction evidence="6">
        <text>adenylyl-molybdopterin + molybdate = Mo-molybdopterin + AMP + H(+)</text>
        <dbReference type="Rhea" id="RHEA:35047"/>
        <dbReference type="ChEBI" id="CHEBI:15378"/>
        <dbReference type="ChEBI" id="CHEBI:36264"/>
        <dbReference type="ChEBI" id="CHEBI:62727"/>
        <dbReference type="ChEBI" id="CHEBI:71302"/>
        <dbReference type="ChEBI" id="CHEBI:456215"/>
        <dbReference type="EC" id="2.10.1.1"/>
    </reaction>
</comment>
<evidence type="ECO:0000313" key="10">
    <source>
        <dbReference type="Proteomes" id="UP001595859"/>
    </source>
</evidence>
<dbReference type="Pfam" id="PF03454">
    <property type="entry name" value="MoeA_C"/>
    <property type="match status" value="1"/>
</dbReference>
<dbReference type="InterPro" id="IPR005111">
    <property type="entry name" value="MoeA_C_domain_IV"/>
</dbReference>
<feature type="domain" description="MoaB/Mog" evidence="8">
    <location>
        <begin position="187"/>
        <end position="325"/>
    </location>
</feature>
<dbReference type="Pfam" id="PF03453">
    <property type="entry name" value="MoeA_N"/>
    <property type="match status" value="1"/>
</dbReference>
<keyword evidence="4 7" id="KW-0500">Molybdenum</keyword>
<dbReference type="InterPro" id="IPR036135">
    <property type="entry name" value="MoeA_linker/N_sf"/>
</dbReference>
<dbReference type="Proteomes" id="UP001595859">
    <property type="component" value="Unassembled WGS sequence"/>
</dbReference>
<proteinExistence type="inferred from homology"/>
<evidence type="ECO:0000256" key="3">
    <source>
        <dbReference type="ARBA" id="ARBA00010763"/>
    </source>
</evidence>
<name>A0ABV9SBT0_9PSEU</name>
<keyword evidence="10" id="KW-1185">Reference proteome</keyword>
<dbReference type="NCBIfam" id="NF045515">
    <property type="entry name" value="Glp_gephyrin"/>
    <property type="match status" value="1"/>
</dbReference>
<evidence type="ECO:0000256" key="2">
    <source>
        <dbReference type="ARBA" id="ARBA00005046"/>
    </source>
</evidence>
<dbReference type="NCBIfam" id="TIGR00177">
    <property type="entry name" value="molyb_syn"/>
    <property type="match status" value="1"/>
</dbReference>
<dbReference type="SUPFAM" id="SSF63867">
    <property type="entry name" value="MoeA C-terminal domain-like"/>
    <property type="match status" value="1"/>
</dbReference>
<dbReference type="InterPro" id="IPR038987">
    <property type="entry name" value="MoeA-like"/>
</dbReference>
<dbReference type="CDD" id="cd00887">
    <property type="entry name" value="MoeA"/>
    <property type="match status" value="1"/>
</dbReference>
<evidence type="ECO:0000256" key="4">
    <source>
        <dbReference type="ARBA" id="ARBA00022505"/>
    </source>
</evidence>
<dbReference type="SUPFAM" id="SSF53218">
    <property type="entry name" value="Molybdenum cofactor biosynthesis proteins"/>
    <property type="match status" value="1"/>
</dbReference>
<dbReference type="Gene3D" id="3.90.105.10">
    <property type="entry name" value="Molybdopterin biosynthesis moea protein, domain 2"/>
    <property type="match status" value="1"/>
</dbReference>
<dbReference type="Gene3D" id="2.40.340.10">
    <property type="entry name" value="MoeA, C-terminal, domain IV"/>
    <property type="match status" value="1"/>
</dbReference>
<evidence type="ECO:0000256" key="7">
    <source>
        <dbReference type="RuleBase" id="RU365090"/>
    </source>
</evidence>
<dbReference type="EC" id="2.10.1.1" evidence="7"/>
<dbReference type="SMART" id="SM00852">
    <property type="entry name" value="MoCF_biosynth"/>
    <property type="match status" value="1"/>
</dbReference>
<evidence type="ECO:0000256" key="1">
    <source>
        <dbReference type="ARBA" id="ARBA00002901"/>
    </source>
</evidence>
<dbReference type="Gene3D" id="2.170.190.11">
    <property type="entry name" value="Molybdopterin biosynthesis moea protein, domain 3"/>
    <property type="match status" value="1"/>
</dbReference>